<sequence>MEKDKLLSEQILNGNFYEASKLVNGYDFDKFADFITELAFNKDNIFIYDFICYLINQKEDDRLHSLAYDLMCHPFCYIKDAYKTGLHHARKAIVLNPDEVGYKEMLLFLYNVPERLISKQEATKIVQQILSQDPENECVKGFLKHHFQ</sequence>
<dbReference type="Proteomes" id="UP000220226">
    <property type="component" value="Unassembled WGS sequence"/>
</dbReference>
<comment type="caution">
    <text evidence="1">The sequence shown here is derived from an EMBL/GenBank/DDBJ whole genome shotgun (WGS) entry which is preliminary data.</text>
</comment>
<dbReference type="EMBL" id="NTQT01000042">
    <property type="protein sequence ID" value="PFC70216.1"/>
    <property type="molecule type" value="Genomic_DNA"/>
</dbReference>
<proteinExistence type="predicted"/>
<evidence type="ECO:0000313" key="2">
    <source>
        <dbReference type="Proteomes" id="UP000220226"/>
    </source>
</evidence>
<evidence type="ECO:0000313" key="1">
    <source>
        <dbReference type="EMBL" id="PFC70216.1"/>
    </source>
</evidence>
<protein>
    <submittedName>
        <fullName evidence="1">Uncharacterized protein</fullName>
    </submittedName>
</protein>
<accession>A0A2A8XYG6</accession>
<name>A0A2A8XYG6_BACCE</name>
<dbReference type="RefSeq" id="WP_098016279.1">
    <property type="nucleotide sequence ID" value="NZ_NTQT01000042.1"/>
</dbReference>
<reference evidence="1 2" key="1">
    <citation type="submission" date="2017-09" db="EMBL/GenBank/DDBJ databases">
        <title>Large-scale bioinformatics analysis of Bacillus genomes uncovers conserved roles of natural products in bacterial physiology.</title>
        <authorList>
            <consortium name="Agbiome Team Llc"/>
            <person name="Bleich R.M."/>
            <person name="Grubbs K.J."/>
            <person name="Santa Maria K.C."/>
            <person name="Allen S.E."/>
            <person name="Farag S."/>
            <person name="Shank E.A."/>
            <person name="Bowers A."/>
        </authorList>
    </citation>
    <scope>NUCLEOTIDE SEQUENCE [LARGE SCALE GENOMIC DNA]</scope>
    <source>
        <strain evidence="1 2">AFS025165</strain>
    </source>
</reference>
<dbReference type="AlphaFoldDB" id="A0A2A8XYG6"/>
<gene>
    <name evidence="1" type="ORF">CN290_27485</name>
</gene>
<organism evidence="1 2">
    <name type="scientific">Bacillus cereus</name>
    <dbReference type="NCBI Taxonomy" id="1396"/>
    <lineage>
        <taxon>Bacteria</taxon>
        <taxon>Bacillati</taxon>
        <taxon>Bacillota</taxon>
        <taxon>Bacilli</taxon>
        <taxon>Bacillales</taxon>
        <taxon>Bacillaceae</taxon>
        <taxon>Bacillus</taxon>
        <taxon>Bacillus cereus group</taxon>
    </lineage>
</organism>